<sequence>MTTNVPRVMWQLLEPLHAVTYFAPEARAAADAIGMRGFWMGYFAMRAAPLGPVGPDVVTAAFHGFHPARVRRALPDAWTFATPSSVLRARLEGAGAALERLLTGTTLDSEDLRTAATLAWRAAEHADTAGRILGAANQALPSPAEPHLRLWQAATTLREHRGDGHVAALVAHGVSPIQSHLLKAAADETDMDLLRQGRKWDDDDWVAGAAALRERGWLDGSDRLTAVGARERDRIERLTDEAAAGPWRALGDELTTTLARLLRPLTDAIVESGTFPPSSPIGLKWPPVVPGEDDRESSLSAAFARHETG</sequence>
<evidence type="ECO:0008006" key="4">
    <source>
        <dbReference type="Google" id="ProtNLM"/>
    </source>
</evidence>
<evidence type="ECO:0000313" key="3">
    <source>
        <dbReference type="Proteomes" id="UP001225356"/>
    </source>
</evidence>
<accession>A0ABT9QUK9</accession>
<keyword evidence="3" id="KW-1185">Reference proteome</keyword>
<gene>
    <name evidence="2" type="ORF">J2853_008905</name>
</gene>
<reference evidence="2 3" key="1">
    <citation type="submission" date="2023-07" db="EMBL/GenBank/DDBJ databases">
        <title>Sequencing the genomes of 1000 actinobacteria strains.</title>
        <authorList>
            <person name="Klenk H.-P."/>
        </authorList>
    </citation>
    <scope>NUCLEOTIDE SEQUENCE [LARGE SCALE GENOMIC DNA]</scope>
    <source>
        <strain evidence="2 3">DSM 46740</strain>
    </source>
</reference>
<evidence type="ECO:0000313" key="2">
    <source>
        <dbReference type="EMBL" id="MDP9849694.1"/>
    </source>
</evidence>
<dbReference type="Proteomes" id="UP001225356">
    <property type="component" value="Unassembled WGS sequence"/>
</dbReference>
<dbReference type="InterPro" id="IPR054058">
    <property type="entry name" value="HTH_67"/>
</dbReference>
<organism evidence="2 3">
    <name type="scientific">Streptosporangium lutulentum</name>
    <dbReference type="NCBI Taxonomy" id="1461250"/>
    <lineage>
        <taxon>Bacteria</taxon>
        <taxon>Bacillati</taxon>
        <taxon>Actinomycetota</taxon>
        <taxon>Actinomycetes</taxon>
        <taxon>Streptosporangiales</taxon>
        <taxon>Streptosporangiaceae</taxon>
        <taxon>Streptosporangium</taxon>
    </lineage>
</organism>
<evidence type="ECO:0000256" key="1">
    <source>
        <dbReference type="SAM" id="MobiDB-lite"/>
    </source>
</evidence>
<dbReference type="Pfam" id="PF21863">
    <property type="entry name" value="HTH_67"/>
    <property type="match status" value="1"/>
</dbReference>
<feature type="region of interest" description="Disordered" evidence="1">
    <location>
        <begin position="289"/>
        <end position="309"/>
    </location>
</feature>
<protein>
    <recommendedName>
        <fullName evidence="4">SalK</fullName>
    </recommendedName>
</protein>
<dbReference type="NCBIfam" id="NF047719">
    <property type="entry name" value="SCO6745_fam_HTH"/>
    <property type="match status" value="1"/>
</dbReference>
<proteinExistence type="predicted"/>
<dbReference type="EMBL" id="JAUSQU010000001">
    <property type="protein sequence ID" value="MDP9849694.1"/>
    <property type="molecule type" value="Genomic_DNA"/>
</dbReference>
<dbReference type="RefSeq" id="WP_307567674.1">
    <property type="nucleotide sequence ID" value="NZ_JAUSQU010000001.1"/>
</dbReference>
<comment type="caution">
    <text evidence="2">The sequence shown here is derived from an EMBL/GenBank/DDBJ whole genome shotgun (WGS) entry which is preliminary data.</text>
</comment>
<name>A0ABT9QUK9_9ACTN</name>